<dbReference type="InterPro" id="IPR011335">
    <property type="entry name" value="Restrct_endonuc-II-like"/>
</dbReference>
<sequence>MTAPSWYEPLPGNMSEADYRALPEDVARRVEVVHGHVIKCEPSEPEHDRVVRRLAETLEAARPAPGPKLSIGTGVDVVLWWTPSFTFRRPDVVIYERLDDPGQKPDASQTLAIAEVSSPATFREDLTDKRAQYAAAGIPLYILVLLDEKYEVDEVMEFHLDDMEPEYRLHRIHGSELDLELPIRVTIPFPALTAA</sequence>
<feature type="domain" description="Putative restriction endonuclease" evidence="1">
    <location>
        <begin position="18"/>
        <end position="183"/>
    </location>
</feature>
<dbReference type="CDD" id="cd06260">
    <property type="entry name" value="DUF820-like"/>
    <property type="match status" value="1"/>
</dbReference>
<evidence type="ECO:0000313" key="2">
    <source>
        <dbReference type="EMBL" id="SDR32410.1"/>
    </source>
</evidence>
<dbReference type="Proteomes" id="UP000217103">
    <property type="component" value="Unassembled WGS sequence"/>
</dbReference>
<dbReference type="InterPro" id="IPR012296">
    <property type="entry name" value="Nuclease_put_TT1808"/>
</dbReference>
<dbReference type="OrthoDB" id="5524117at2"/>
<dbReference type="GO" id="GO:0004519">
    <property type="term" value="F:endonuclease activity"/>
    <property type="evidence" value="ECO:0007669"/>
    <property type="project" value="UniProtKB-KW"/>
</dbReference>
<reference evidence="2 3" key="1">
    <citation type="submission" date="2016-10" db="EMBL/GenBank/DDBJ databases">
        <authorList>
            <person name="de Groot N.N."/>
        </authorList>
    </citation>
    <scope>NUCLEOTIDE SEQUENCE [LARGE SCALE GENOMIC DNA]</scope>
    <source>
        <strain evidence="2 3">DSM 43794</strain>
    </source>
</reference>
<dbReference type="InterPro" id="IPR008538">
    <property type="entry name" value="Uma2"/>
</dbReference>
<proteinExistence type="predicted"/>
<keyword evidence="3" id="KW-1185">Reference proteome</keyword>
<gene>
    <name evidence="2" type="ORF">SAMN04489764_5164</name>
</gene>
<evidence type="ECO:0000259" key="1">
    <source>
        <dbReference type="Pfam" id="PF05685"/>
    </source>
</evidence>
<dbReference type="Pfam" id="PF05685">
    <property type="entry name" value="Uma2"/>
    <property type="match status" value="1"/>
</dbReference>
<dbReference type="EMBL" id="FNKK01000002">
    <property type="protein sequence ID" value="SDR32410.1"/>
    <property type="molecule type" value="Genomic_DNA"/>
</dbReference>
<keyword evidence="2" id="KW-0540">Nuclease</keyword>
<keyword evidence="2" id="KW-0378">Hydrolase</keyword>
<dbReference type="PANTHER" id="PTHR35400:SF3">
    <property type="entry name" value="SLL1072 PROTEIN"/>
    <property type="match status" value="1"/>
</dbReference>
<dbReference type="SUPFAM" id="SSF52980">
    <property type="entry name" value="Restriction endonuclease-like"/>
    <property type="match status" value="1"/>
</dbReference>
<protein>
    <submittedName>
        <fullName evidence="2">Endonuclease, Uma2 family (Restriction endonuclease fold)</fullName>
    </submittedName>
</protein>
<accession>A0A1H1I434</accession>
<name>A0A1H1I434_9ACTN</name>
<dbReference type="AlphaFoldDB" id="A0A1H1I434"/>
<evidence type="ECO:0000313" key="3">
    <source>
        <dbReference type="Proteomes" id="UP000217103"/>
    </source>
</evidence>
<dbReference type="PANTHER" id="PTHR35400">
    <property type="entry name" value="SLR1083 PROTEIN"/>
    <property type="match status" value="1"/>
</dbReference>
<dbReference type="STRING" id="35622.SAMN04489764_5164"/>
<dbReference type="Gene3D" id="3.90.1570.10">
    <property type="entry name" value="tt1808, chain A"/>
    <property type="match status" value="1"/>
</dbReference>
<organism evidence="2 3">
    <name type="scientific">Thermostaphylospora chromogena</name>
    <dbReference type="NCBI Taxonomy" id="35622"/>
    <lineage>
        <taxon>Bacteria</taxon>
        <taxon>Bacillati</taxon>
        <taxon>Actinomycetota</taxon>
        <taxon>Actinomycetes</taxon>
        <taxon>Streptosporangiales</taxon>
        <taxon>Thermomonosporaceae</taxon>
        <taxon>Thermostaphylospora</taxon>
    </lineage>
</organism>
<keyword evidence="2" id="KW-0255">Endonuclease</keyword>